<keyword evidence="3" id="KW-1185">Reference proteome</keyword>
<gene>
    <name evidence="2" type="ORF">EXIGLDRAFT_562834</name>
</gene>
<feature type="domain" description="T6SS Phospholipase effector Tle1-like catalytic" evidence="1">
    <location>
        <begin position="2"/>
        <end position="84"/>
    </location>
</feature>
<protein>
    <recommendedName>
        <fullName evidence="1">T6SS Phospholipase effector Tle1-like catalytic domain-containing protein</fullName>
    </recommendedName>
</protein>
<evidence type="ECO:0000259" key="1">
    <source>
        <dbReference type="Pfam" id="PF09994"/>
    </source>
</evidence>
<dbReference type="InParanoid" id="A0A166N1X8"/>
<name>A0A166N1X8_EXIGL</name>
<dbReference type="Proteomes" id="UP000077266">
    <property type="component" value="Unassembled WGS sequence"/>
</dbReference>
<dbReference type="PANTHER" id="PTHR33840:SF1">
    <property type="entry name" value="TLE1 PHOSPHOLIPASE DOMAIN-CONTAINING PROTEIN"/>
    <property type="match status" value="1"/>
</dbReference>
<feature type="non-terminal residue" evidence="2">
    <location>
        <position position="1"/>
    </location>
</feature>
<dbReference type="STRING" id="1314781.A0A166N1X8"/>
<evidence type="ECO:0000313" key="2">
    <source>
        <dbReference type="EMBL" id="KZV78663.1"/>
    </source>
</evidence>
<dbReference type="Pfam" id="PF09994">
    <property type="entry name" value="T6SS_Tle1-like_cat"/>
    <property type="match status" value="1"/>
</dbReference>
<dbReference type="OrthoDB" id="538223at2759"/>
<dbReference type="InterPro" id="IPR018712">
    <property type="entry name" value="Tle1-like_cat"/>
</dbReference>
<dbReference type="PANTHER" id="PTHR33840">
    <property type="match status" value="1"/>
</dbReference>
<organism evidence="2 3">
    <name type="scientific">Exidia glandulosa HHB12029</name>
    <dbReference type="NCBI Taxonomy" id="1314781"/>
    <lineage>
        <taxon>Eukaryota</taxon>
        <taxon>Fungi</taxon>
        <taxon>Dikarya</taxon>
        <taxon>Basidiomycota</taxon>
        <taxon>Agaricomycotina</taxon>
        <taxon>Agaricomycetes</taxon>
        <taxon>Auriculariales</taxon>
        <taxon>Exidiaceae</taxon>
        <taxon>Exidia</taxon>
    </lineage>
</organism>
<proteinExistence type="predicted"/>
<sequence>KNTNVVELYSRLIKDPNKQLTYYNSGIGTYAQPSLRSPSFLGRLQRIIGYQMDLAFAWRFEKILLDAYHWLVDNYKQGDRIFLF</sequence>
<reference evidence="2 3" key="1">
    <citation type="journal article" date="2016" name="Mol. Biol. Evol.">
        <title>Comparative Genomics of Early-Diverging Mushroom-Forming Fungi Provides Insights into the Origins of Lignocellulose Decay Capabilities.</title>
        <authorList>
            <person name="Nagy L.G."/>
            <person name="Riley R."/>
            <person name="Tritt A."/>
            <person name="Adam C."/>
            <person name="Daum C."/>
            <person name="Floudas D."/>
            <person name="Sun H."/>
            <person name="Yadav J.S."/>
            <person name="Pangilinan J."/>
            <person name="Larsson K.H."/>
            <person name="Matsuura K."/>
            <person name="Barry K."/>
            <person name="Labutti K."/>
            <person name="Kuo R."/>
            <person name="Ohm R.A."/>
            <person name="Bhattacharya S.S."/>
            <person name="Shirouzu T."/>
            <person name="Yoshinaga Y."/>
            <person name="Martin F.M."/>
            <person name="Grigoriev I.V."/>
            <person name="Hibbett D.S."/>
        </authorList>
    </citation>
    <scope>NUCLEOTIDE SEQUENCE [LARGE SCALE GENOMIC DNA]</scope>
    <source>
        <strain evidence="2 3">HHB12029</strain>
    </source>
</reference>
<feature type="non-terminal residue" evidence="2">
    <location>
        <position position="84"/>
    </location>
</feature>
<dbReference type="EMBL" id="KV426799">
    <property type="protein sequence ID" value="KZV78663.1"/>
    <property type="molecule type" value="Genomic_DNA"/>
</dbReference>
<evidence type="ECO:0000313" key="3">
    <source>
        <dbReference type="Proteomes" id="UP000077266"/>
    </source>
</evidence>
<dbReference type="AlphaFoldDB" id="A0A166N1X8"/>
<accession>A0A166N1X8</accession>